<feature type="region of interest" description="Disordered" evidence="2">
    <location>
        <begin position="150"/>
        <end position="197"/>
    </location>
</feature>
<dbReference type="EMBL" id="CAUWAG010000018">
    <property type="protein sequence ID" value="CAJ2511874.1"/>
    <property type="molecule type" value="Genomic_DNA"/>
</dbReference>
<evidence type="ECO:0000256" key="1">
    <source>
        <dbReference type="SAM" id="Coils"/>
    </source>
</evidence>
<dbReference type="Proteomes" id="UP001295740">
    <property type="component" value="Unassembled WGS sequence"/>
</dbReference>
<evidence type="ECO:0000313" key="3">
    <source>
        <dbReference type="EMBL" id="CAJ2511874.1"/>
    </source>
</evidence>
<reference evidence="3" key="1">
    <citation type="submission" date="2023-10" db="EMBL/GenBank/DDBJ databases">
        <authorList>
            <person name="Hackl T."/>
        </authorList>
    </citation>
    <scope>NUCLEOTIDE SEQUENCE</scope>
</reference>
<feature type="compositionally biased region" description="Basic and acidic residues" evidence="2">
    <location>
        <begin position="30"/>
        <end position="42"/>
    </location>
</feature>
<keyword evidence="1" id="KW-0175">Coiled coil</keyword>
<name>A0AAI8VVK9_9PEZI</name>
<evidence type="ECO:0000313" key="4">
    <source>
        <dbReference type="Proteomes" id="UP001295740"/>
    </source>
</evidence>
<proteinExistence type="predicted"/>
<feature type="region of interest" description="Disordered" evidence="2">
    <location>
        <begin position="233"/>
        <end position="300"/>
    </location>
</feature>
<feature type="region of interest" description="Disordered" evidence="2">
    <location>
        <begin position="1"/>
        <end position="54"/>
    </location>
</feature>
<feature type="compositionally biased region" description="Basic residues" evidence="2">
    <location>
        <begin position="161"/>
        <end position="179"/>
    </location>
</feature>
<sequence>MSTTSLSVPPSSPTVSTCSWHSSQPDALELDPRLEAEERDIPDTYGEPSAAKPRQLRHEIARVLKARGMVLSKHASTVRRLQRQWGLLEDEAGATENVRYWARRKALTELKPTLADEARALGEIDVEKWVEQKMKEPDTQAARKARAIELMGDKAPQPKQPKPRVKAPPRPRKPRKPKQKQPLSPPRLPFVAHGQCLPPRTPAFAQIATRSFPDQPFAPAQGQAYPRYEAPYLVGRHPSSPAGPVHSQAGTSRQHEAGLTSLQGDAMCVPGDSPAPSGDKNKGQEPATGVSSSCPGRPKTETKLLEERNTILLNETQQLSAENERLRSENQALRNQAHGAAKTPRQPIQPPYLETQSPMITPAQLPNQARIFYEYIDLIPEDAEIPTDSTLFGVLRPPGHFVVRRKRKLGYLATVSTASTTLNDG</sequence>
<feature type="compositionally biased region" description="Low complexity" evidence="2">
    <location>
        <begin position="1"/>
        <end position="19"/>
    </location>
</feature>
<keyword evidence="4" id="KW-1185">Reference proteome</keyword>
<dbReference type="AlphaFoldDB" id="A0AAI8VVK9"/>
<evidence type="ECO:0000256" key="2">
    <source>
        <dbReference type="SAM" id="MobiDB-lite"/>
    </source>
</evidence>
<comment type="caution">
    <text evidence="3">The sequence shown here is derived from an EMBL/GenBank/DDBJ whole genome shotgun (WGS) entry which is preliminary data.</text>
</comment>
<organism evidence="3 4">
    <name type="scientific">Anthostomella pinea</name>
    <dbReference type="NCBI Taxonomy" id="933095"/>
    <lineage>
        <taxon>Eukaryota</taxon>
        <taxon>Fungi</taxon>
        <taxon>Dikarya</taxon>
        <taxon>Ascomycota</taxon>
        <taxon>Pezizomycotina</taxon>
        <taxon>Sordariomycetes</taxon>
        <taxon>Xylariomycetidae</taxon>
        <taxon>Xylariales</taxon>
        <taxon>Xylariaceae</taxon>
        <taxon>Anthostomella</taxon>
    </lineage>
</organism>
<gene>
    <name evidence="3" type="ORF">KHLLAP_LOCUS12342</name>
</gene>
<accession>A0AAI8VVK9</accession>
<feature type="coiled-coil region" evidence="1">
    <location>
        <begin position="309"/>
        <end position="343"/>
    </location>
</feature>
<protein>
    <submittedName>
        <fullName evidence="3">Uu.00g074990.m01.CDS01</fullName>
    </submittedName>
</protein>